<sequence>MTQTAASPQDAPGPDTPGRGSSRHDPASPDASSSDASGQQEPRRDASGRDAPSQAQAAARQASHPGDELLLEAEGLCLAVPGPAGPRQVLQDLSLGLRAGELVAVTGRTGTGKSTLLRLLAGVLRPQTGSVRWQGTPLEGLGPEQVTRMRAGFLGYLDQGVPVIEGLTALEAVMVGAGPLRRSQRAQTRQRARQAAHRLGLDLVLDHEVRTLSGGERQRVGLASLITAQPRLLLLDEPSSALDEATTRQLIAYLQELVAQGTGVLVATHDPLVVEAADQVLPLD</sequence>
<dbReference type="EMBL" id="UAPQ01000006">
    <property type="protein sequence ID" value="SPT53417.1"/>
    <property type="molecule type" value="Genomic_DNA"/>
</dbReference>
<dbReference type="Proteomes" id="UP000250006">
    <property type="component" value="Unassembled WGS sequence"/>
</dbReference>
<evidence type="ECO:0000313" key="6">
    <source>
        <dbReference type="Proteomes" id="UP000250006"/>
    </source>
</evidence>
<dbReference type="InterPro" id="IPR003593">
    <property type="entry name" value="AAA+_ATPase"/>
</dbReference>
<keyword evidence="6" id="KW-1185">Reference proteome</keyword>
<comment type="caution">
    <text evidence="5">The sequence shown here is derived from an EMBL/GenBank/DDBJ whole genome shotgun (WGS) entry which is preliminary data.</text>
</comment>
<keyword evidence="1" id="KW-0547">Nucleotide-binding</keyword>
<protein>
    <submittedName>
        <fullName evidence="5">Lipoprotein-releasing system ATP-binding protein LolD</fullName>
        <ecNumber evidence="5">3.6.3.-</ecNumber>
    </submittedName>
</protein>
<dbReference type="GO" id="GO:0016787">
    <property type="term" value="F:hydrolase activity"/>
    <property type="evidence" value="ECO:0007669"/>
    <property type="project" value="UniProtKB-KW"/>
</dbReference>
<dbReference type="GO" id="GO:0005524">
    <property type="term" value="F:ATP binding"/>
    <property type="evidence" value="ECO:0007669"/>
    <property type="project" value="UniProtKB-KW"/>
</dbReference>
<dbReference type="PANTHER" id="PTHR24220">
    <property type="entry name" value="IMPORT ATP-BINDING PROTEIN"/>
    <property type="match status" value="1"/>
</dbReference>
<dbReference type="Pfam" id="PF00005">
    <property type="entry name" value="ABC_tran"/>
    <property type="match status" value="1"/>
</dbReference>
<gene>
    <name evidence="5" type="primary">lolD_1</name>
    <name evidence="5" type="ORF">NCTC11535_01081</name>
</gene>
<dbReference type="InterPro" id="IPR027417">
    <property type="entry name" value="P-loop_NTPase"/>
</dbReference>
<evidence type="ECO:0000259" key="4">
    <source>
        <dbReference type="PROSITE" id="PS50893"/>
    </source>
</evidence>
<dbReference type="EC" id="3.6.3.-" evidence="5"/>
<reference evidence="5 6" key="1">
    <citation type="submission" date="2018-06" db="EMBL/GenBank/DDBJ databases">
        <authorList>
            <consortium name="Pathogen Informatics"/>
            <person name="Doyle S."/>
        </authorList>
    </citation>
    <scope>NUCLEOTIDE SEQUENCE [LARGE SCALE GENOMIC DNA]</scope>
    <source>
        <strain evidence="5 6">NCTC11535</strain>
    </source>
</reference>
<keyword evidence="2 5" id="KW-0067">ATP-binding</keyword>
<dbReference type="InterPro" id="IPR015854">
    <property type="entry name" value="ABC_transpr_LolD-like"/>
</dbReference>
<accession>A0ABY1VNZ9</accession>
<feature type="domain" description="ABC transporter" evidence="4">
    <location>
        <begin position="71"/>
        <end position="284"/>
    </location>
</feature>
<dbReference type="PROSITE" id="PS00211">
    <property type="entry name" value="ABC_TRANSPORTER_1"/>
    <property type="match status" value="1"/>
</dbReference>
<feature type="region of interest" description="Disordered" evidence="3">
    <location>
        <begin position="1"/>
        <end position="64"/>
    </location>
</feature>
<organism evidence="5 6">
    <name type="scientific">Actinomyces bovis</name>
    <dbReference type="NCBI Taxonomy" id="1658"/>
    <lineage>
        <taxon>Bacteria</taxon>
        <taxon>Bacillati</taxon>
        <taxon>Actinomycetota</taxon>
        <taxon>Actinomycetes</taxon>
        <taxon>Actinomycetales</taxon>
        <taxon>Actinomycetaceae</taxon>
        <taxon>Actinomyces</taxon>
    </lineage>
</organism>
<dbReference type="InterPro" id="IPR017871">
    <property type="entry name" value="ABC_transporter-like_CS"/>
</dbReference>
<dbReference type="PROSITE" id="PS50893">
    <property type="entry name" value="ABC_TRANSPORTER_2"/>
    <property type="match status" value="1"/>
</dbReference>
<proteinExistence type="predicted"/>
<dbReference type="RefSeq" id="WP_111836345.1">
    <property type="nucleotide sequence ID" value="NZ_UAPQ01000006.1"/>
</dbReference>
<dbReference type="InterPro" id="IPR003439">
    <property type="entry name" value="ABC_transporter-like_ATP-bd"/>
</dbReference>
<evidence type="ECO:0000256" key="3">
    <source>
        <dbReference type="SAM" id="MobiDB-lite"/>
    </source>
</evidence>
<keyword evidence="5" id="KW-0378">Hydrolase</keyword>
<dbReference type="Gene3D" id="3.40.50.300">
    <property type="entry name" value="P-loop containing nucleotide triphosphate hydrolases"/>
    <property type="match status" value="1"/>
</dbReference>
<feature type="compositionally biased region" description="Low complexity" evidence="3">
    <location>
        <begin position="28"/>
        <end position="37"/>
    </location>
</feature>
<dbReference type="SMART" id="SM00382">
    <property type="entry name" value="AAA"/>
    <property type="match status" value="1"/>
</dbReference>
<evidence type="ECO:0000313" key="5">
    <source>
        <dbReference type="EMBL" id="SPT53417.1"/>
    </source>
</evidence>
<dbReference type="SUPFAM" id="SSF52540">
    <property type="entry name" value="P-loop containing nucleoside triphosphate hydrolases"/>
    <property type="match status" value="1"/>
</dbReference>
<dbReference type="PANTHER" id="PTHR24220:SF684">
    <property type="entry name" value="FE(3+) IONS IMPORT ATP-BINDING PROTEIN FBPC"/>
    <property type="match status" value="1"/>
</dbReference>
<evidence type="ECO:0000256" key="1">
    <source>
        <dbReference type="ARBA" id="ARBA00022741"/>
    </source>
</evidence>
<evidence type="ECO:0000256" key="2">
    <source>
        <dbReference type="ARBA" id="ARBA00022840"/>
    </source>
</evidence>
<name>A0ABY1VNZ9_9ACTO</name>
<keyword evidence="5" id="KW-0449">Lipoprotein</keyword>